<feature type="transmembrane region" description="Helical" evidence="2">
    <location>
        <begin position="303"/>
        <end position="324"/>
    </location>
</feature>
<dbReference type="Pfam" id="PF19877">
    <property type="entry name" value="DUF6350"/>
    <property type="match status" value="1"/>
</dbReference>
<keyword evidence="2" id="KW-0812">Transmembrane</keyword>
<feature type="transmembrane region" description="Helical" evidence="2">
    <location>
        <begin position="372"/>
        <end position="391"/>
    </location>
</feature>
<feature type="transmembrane region" description="Helical" evidence="2">
    <location>
        <begin position="236"/>
        <end position="254"/>
    </location>
</feature>
<name>A0ABS9TKU9_9PSEU</name>
<feature type="compositionally biased region" description="Basic and acidic residues" evidence="1">
    <location>
        <begin position="611"/>
        <end position="631"/>
    </location>
</feature>
<feature type="transmembrane region" description="Helical" evidence="2">
    <location>
        <begin position="34"/>
        <end position="58"/>
    </location>
</feature>
<dbReference type="EMBL" id="JAKXMK010000023">
    <property type="protein sequence ID" value="MCH6169164.1"/>
    <property type="molecule type" value="Genomic_DNA"/>
</dbReference>
<comment type="caution">
    <text evidence="3">The sequence shown here is derived from an EMBL/GenBank/DDBJ whole genome shotgun (WGS) entry which is preliminary data.</text>
</comment>
<sequence length="637" mass="64724">MTRTLAGPGTDPDPDGPNDLPDSGGVAGLDRLRLLLAGAMGTVIFSYALLVPAGAFVIATGDGSLTLDGAFAAAIPLWLAAHQIPLVLGGQPLSVLPLLPTAVVAVVIALGAKWAARRLGCRFRSDAGAVLASIAGAHASVAVLGSALLPRAAEVAVTPWSAMVGGGLVAAAAAAVGVVRACGVPAEWVARLPSWFWPALRGTAVALTGLVLAGSVALFAGLVLGAGHIAAAYETLAPGFGAGIGLTLLALAYLPNAVVAGISWVLGPGIAVGTGVSTPLAAYPGERSNFPLLAALPTSAPPVWAAAAFVLPVAVGVLAGRACVTTAGAADRLRAVGATAVATALVAGLLAWLAGGRLGAGPFDPVRLSGELVVPAVLLWVGLPMVVVALIRSRRDEPEETEEAQAKDAGRGRARAASARPKPGQHGRAPVESEATDAQDVAAKDEEPARTETETAEDEPAGKDEAAAGEEGAHDDDPEDEDSSDGDAVSEVAASDGEEADSGDTERDEGSPQRRGDARDDEEPAPQRALPQRVGPRRVPPARTAKRPERRRGREIPDRRDAGAADGPEKKRWWSKGQQTDAPDRAPASGDTSQQPAPGPRGPRTVGELVAQREREAARRAAAEDKNRGSDDPPDEG</sequence>
<evidence type="ECO:0000256" key="2">
    <source>
        <dbReference type="SAM" id="Phobius"/>
    </source>
</evidence>
<feature type="region of interest" description="Disordered" evidence="1">
    <location>
        <begin position="1"/>
        <end position="22"/>
    </location>
</feature>
<proteinExistence type="predicted"/>
<feature type="compositionally biased region" description="Basic and acidic residues" evidence="1">
    <location>
        <begin position="504"/>
        <end position="518"/>
    </location>
</feature>
<dbReference type="InterPro" id="IPR045931">
    <property type="entry name" value="DUF6350"/>
</dbReference>
<reference evidence="3 4" key="1">
    <citation type="submission" date="2022-03" db="EMBL/GenBank/DDBJ databases">
        <title>Pseudonocardia alaer sp. nov., a novel actinomycete isolated from reed forest soil.</title>
        <authorList>
            <person name="Wang L."/>
        </authorList>
    </citation>
    <scope>NUCLEOTIDE SEQUENCE [LARGE SCALE GENOMIC DNA]</scope>
    <source>
        <strain evidence="3 4">Y-16303</strain>
    </source>
</reference>
<keyword evidence="4" id="KW-1185">Reference proteome</keyword>
<feature type="compositionally biased region" description="Acidic residues" evidence="1">
    <location>
        <begin position="473"/>
        <end position="485"/>
    </location>
</feature>
<dbReference type="RefSeq" id="WP_241039791.1">
    <property type="nucleotide sequence ID" value="NZ_BAAAJF010000040.1"/>
</dbReference>
<evidence type="ECO:0000313" key="3">
    <source>
        <dbReference type="EMBL" id="MCH6169164.1"/>
    </source>
</evidence>
<dbReference type="Proteomes" id="UP001299970">
    <property type="component" value="Unassembled WGS sequence"/>
</dbReference>
<feature type="transmembrane region" description="Helical" evidence="2">
    <location>
        <begin position="261"/>
        <end position="283"/>
    </location>
</feature>
<feature type="region of interest" description="Disordered" evidence="1">
    <location>
        <begin position="395"/>
        <end position="637"/>
    </location>
</feature>
<feature type="transmembrane region" description="Helical" evidence="2">
    <location>
        <begin position="160"/>
        <end position="183"/>
    </location>
</feature>
<keyword evidence="2" id="KW-1133">Transmembrane helix</keyword>
<gene>
    <name evidence="3" type="ORF">MMF94_26005</name>
</gene>
<organism evidence="3 4">
    <name type="scientific">Pseudonocardia alaniniphila</name>
    <dbReference type="NCBI Taxonomy" id="75291"/>
    <lineage>
        <taxon>Bacteria</taxon>
        <taxon>Bacillati</taxon>
        <taxon>Actinomycetota</taxon>
        <taxon>Actinomycetes</taxon>
        <taxon>Pseudonocardiales</taxon>
        <taxon>Pseudonocardiaceae</taxon>
        <taxon>Pseudonocardia</taxon>
    </lineage>
</organism>
<feature type="transmembrane region" description="Helical" evidence="2">
    <location>
        <begin position="94"/>
        <end position="116"/>
    </location>
</feature>
<evidence type="ECO:0000313" key="4">
    <source>
        <dbReference type="Proteomes" id="UP001299970"/>
    </source>
</evidence>
<feature type="transmembrane region" description="Helical" evidence="2">
    <location>
        <begin position="128"/>
        <end position="148"/>
    </location>
</feature>
<feature type="compositionally biased region" description="Basic and acidic residues" evidence="1">
    <location>
        <begin position="552"/>
        <end position="572"/>
    </location>
</feature>
<feature type="compositionally biased region" description="Basic and acidic residues" evidence="1">
    <location>
        <begin position="442"/>
        <end position="453"/>
    </location>
</feature>
<keyword evidence="2" id="KW-0472">Membrane</keyword>
<protein>
    <submittedName>
        <fullName evidence="3">DUF6350 family protein</fullName>
    </submittedName>
</protein>
<evidence type="ECO:0000256" key="1">
    <source>
        <dbReference type="SAM" id="MobiDB-lite"/>
    </source>
</evidence>
<feature type="transmembrane region" description="Helical" evidence="2">
    <location>
        <begin position="336"/>
        <end position="360"/>
    </location>
</feature>
<feature type="transmembrane region" description="Helical" evidence="2">
    <location>
        <begin position="204"/>
        <end position="230"/>
    </location>
</feature>
<accession>A0ABS9TKU9</accession>